<comment type="caution">
    <text evidence="2">The sequence shown here is derived from an EMBL/GenBank/DDBJ whole genome shotgun (WGS) entry which is preliminary data.</text>
</comment>
<name>A0AAV7SY83_PLEWA</name>
<evidence type="ECO:0000313" key="2">
    <source>
        <dbReference type="EMBL" id="KAJ1168849.1"/>
    </source>
</evidence>
<dbReference type="AlphaFoldDB" id="A0AAV7SY83"/>
<evidence type="ECO:0000313" key="3">
    <source>
        <dbReference type="Proteomes" id="UP001066276"/>
    </source>
</evidence>
<reference evidence="2" key="1">
    <citation type="journal article" date="2022" name="bioRxiv">
        <title>Sequencing and chromosome-scale assembly of the giantPleurodeles waltlgenome.</title>
        <authorList>
            <person name="Brown T."/>
            <person name="Elewa A."/>
            <person name="Iarovenko S."/>
            <person name="Subramanian E."/>
            <person name="Araus A.J."/>
            <person name="Petzold A."/>
            <person name="Susuki M."/>
            <person name="Suzuki K.-i.T."/>
            <person name="Hayashi T."/>
            <person name="Toyoda A."/>
            <person name="Oliveira C."/>
            <person name="Osipova E."/>
            <person name="Leigh N.D."/>
            <person name="Simon A."/>
            <person name="Yun M.H."/>
        </authorList>
    </citation>
    <scope>NUCLEOTIDE SEQUENCE</scope>
    <source>
        <strain evidence="2">20211129_DDA</strain>
        <tissue evidence="2">Liver</tissue>
    </source>
</reference>
<dbReference type="EMBL" id="JANPWB010000007">
    <property type="protein sequence ID" value="KAJ1168849.1"/>
    <property type="molecule type" value="Genomic_DNA"/>
</dbReference>
<feature type="region of interest" description="Disordered" evidence="1">
    <location>
        <begin position="28"/>
        <end position="99"/>
    </location>
</feature>
<evidence type="ECO:0000256" key="1">
    <source>
        <dbReference type="SAM" id="MobiDB-lite"/>
    </source>
</evidence>
<feature type="compositionally biased region" description="Basic and acidic residues" evidence="1">
    <location>
        <begin position="49"/>
        <end position="86"/>
    </location>
</feature>
<proteinExistence type="predicted"/>
<feature type="compositionally biased region" description="Basic residues" evidence="1">
    <location>
        <begin position="37"/>
        <end position="48"/>
    </location>
</feature>
<accession>A0AAV7SY83</accession>
<organism evidence="2 3">
    <name type="scientific">Pleurodeles waltl</name>
    <name type="common">Iberian ribbed newt</name>
    <dbReference type="NCBI Taxonomy" id="8319"/>
    <lineage>
        <taxon>Eukaryota</taxon>
        <taxon>Metazoa</taxon>
        <taxon>Chordata</taxon>
        <taxon>Craniata</taxon>
        <taxon>Vertebrata</taxon>
        <taxon>Euteleostomi</taxon>
        <taxon>Amphibia</taxon>
        <taxon>Batrachia</taxon>
        <taxon>Caudata</taxon>
        <taxon>Salamandroidea</taxon>
        <taxon>Salamandridae</taxon>
        <taxon>Pleurodelinae</taxon>
        <taxon>Pleurodeles</taxon>
    </lineage>
</organism>
<keyword evidence="3" id="KW-1185">Reference proteome</keyword>
<protein>
    <submittedName>
        <fullName evidence="2">Uncharacterized protein</fullName>
    </submittedName>
</protein>
<dbReference type="Proteomes" id="UP001066276">
    <property type="component" value="Chromosome 4_1"/>
</dbReference>
<sequence>MHLFRIFNRITLTFLHSFCPCIIPRGHRRRDREQRQHVGRRGVVRRRGKDIVRRRQPFRRRDGVDTRRRKDLGRRRQGEDVPRRGDPSQARCRHGEDDRRRERVLAVGDVRRHHNDVEGRRREVLNGERNRRPEALAVTALRRRGVCRRRDDNQRGLEGFIQRRNPRLHLSYFQRLHSSRLDSRRSRRHR</sequence>
<gene>
    <name evidence="2" type="ORF">NDU88_000762</name>
</gene>